<organism evidence="2 3">
    <name type="scientific">Natrinema pallidum</name>
    <dbReference type="NCBI Taxonomy" id="69527"/>
    <lineage>
        <taxon>Archaea</taxon>
        <taxon>Methanobacteriati</taxon>
        <taxon>Methanobacteriota</taxon>
        <taxon>Stenosarchaea group</taxon>
        <taxon>Halobacteria</taxon>
        <taxon>Halobacteriales</taxon>
        <taxon>Natrialbaceae</taxon>
        <taxon>Natrinema</taxon>
    </lineage>
</organism>
<dbReference type="KEGG" id="npl:FGF80_10225"/>
<feature type="region of interest" description="Disordered" evidence="1">
    <location>
        <begin position="106"/>
        <end position="135"/>
    </location>
</feature>
<gene>
    <name evidence="2" type="ORF">FGF80_10225</name>
</gene>
<accession>A0A4P9THK3</accession>
<name>A0A4P9THK3_9EURY</name>
<evidence type="ECO:0000256" key="1">
    <source>
        <dbReference type="SAM" id="MobiDB-lite"/>
    </source>
</evidence>
<dbReference type="RefSeq" id="WP_138653804.1">
    <property type="nucleotide sequence ID" value="NZ_CP040637.1"/>
</dbReference>
<dbReference type="GeneID" id="96156364"/>
<dbReference type="AlphaFoldDB" id="A0A4P9THK3"/>
<proteinExistence type="predicted"/>
<evidence type="ECO:0000313" key="3">
    <source>
        <dbReference type="Proteomes" id="UP000307562"/>
    </source>
</evidence>
<dbReference type="Proteomes" id="UP000307562">
    <property type="component" value="Chromosome"/>
</dbReference>
<keyword evidence="3" id="KW-1185">Reference proteome</keyword>
<evidence type="ECO:0000313" key="2">
    <source>
        <dbReference type="EMBL" id="QCW03595.1"/>
    </source>
</evidence>
<protein>
    <submittedName>
        <fullName evidence="2">Uncharacterized protein</fullName>
    </submittedName>
</protein>
<reference evidence="3" key="1">
    <citation type="submission" date="2019-05" db="EMBL/GenBank/DDBJ databases">
        <title>Complete Genome Sequence and Methylation Pattern of the Halophilic Archaeon Natrinema pallidum BOL6-1.</title>
        <authorList>
            <person name="DasSarma P."/>
            <person name="DasSarma B.P."/>
            <person name="DasSarma S.L."/>
            <person name="Martinez F.L."/>
            <person name="Guzman D."/>
            <person name="Roberts R.J."/>
            <person name="DasSarma S."/>
        </authorList>
    </citation>
    <scope>NUCLEOTIDE SEQUENCE [LARGE SCALE GENOMIC DNA]</scope>
    <source>
        <strain evidence="3">BOL6-1</strain>
    </source>
</reference>
<sequence length="135" mass="14265">MSYEQTCDDCGKEFTAAGSYCPFCGEPVDGGSSTIERRVTITEAPDGGLLVGEREIVETIDSICSELEALRDEVEDPRAKAALRAATGSAWRASVLHRVAKNSDIRMATDTGRGSTSVRSPVGDGFTRECGGGDV</sequence>
<dbReference type="EMBL" id="CP040637">
    <property type="protein sequence ID" value="QCW03595.1"/>
    <property type="molecule type" value="Genomic_DNA"/>
</dbReference>